<dbReference type="PANTHER" id="PTHR13903">
    <property type="entry name" value="PIRIN-RELATED"/>
    <property type="match status" value="1"/>
</dbReference>
<dbReference type="Gene3D" id="2.60.120.10">
    <property type="entry name" value="Jelly Rolls"/>
    <property type="match status" value="2"/>
</dbReference>
<feature type="domain" description="Pirin C-terminal" evidence="6">
    <location>
        <begin position="185"/>
        <end position="288"/>
    </location>
</feature>
<feature type="binding site" evidence="2">
    <location>
        <position position="116"/>
    </location>
    <ligand>
        <name>Fe cation</name>
        <dbReference type="ChEBI" id="CHEBI:24875"/>
    </ligand>
</feature>
<dbReference type="InterPro" id="IPR011051">
    <property type="entry name" value="RmlC_Cupin_sf"/>
</dbReference>
<organism evidence="7 8">
    <name type="scientific">Planctobacterium marinum</name>
    <dbReference type="NCBI Taxonomy" id="1631968"/>
    <lineage>
        <taxon>Bacteria</taxon>
        <taxon>Pseudomonadati</taxon>
        <taxon>Pseudomonadota</taxon>
        <taxon>Gammaproteobacteria</taxon>
        <taxon>Alteromonadales</taxon>
        <taxon>Alteromonadaceae</taxon>
        <taxon>Planctobacterium</taxon>
    </lineage>
</organism>
<name>A0AA48HJL4_9ALTE</name>
<dbReference type="InterPro" id="IPR014710">
    <property type="entry name" value="RmlC-like_jellyroll"/>
</dbReference>
<evidence type="ECO:0000256" key="3">
    <source>
        <dbReference type="RuleBase" id="RU003457"/>
    </source>
</evidence>
<dbReference type="GO" id="GO:0046872">
    <property type="term" value="F:metal ion binding"/>
    <property type="evidence" value="ECO:0007669"/>
    <property type="project" value="UniProtKB-KW"/>
</dbReference>
<gene>
    <name evidence="7" type="ORF">MACH26_35840</name>
</gene>
<dbReference type="InterPro" id="IPR012093">
    <property type="entry name" value="Pirin"/>
</dbReference>
<feature type="binding site" evidence="2">
    <location>
        <position position="67"/>
    </location>
    <ligand>
        <name>Fe cation</name>
        <dbReference type="ChEBI" id="CHEBI:24875"/>
    </ligand>
</feature>
<dbReference type="SUPFAM" id="SSF51182">
    <property type="entry name" value="RmlC-like cupins"/>
    <property type="match status" value="1"/>
</dbReference>
<dbReference type="RefSeq" id="WP_338294148.1">
    <property type="nucleotide sequence ID" value="NZ_AP027272.1"/>
</dbReference>
<comment type="cofactor">
    <cofactor evidence="2">
        <name>Fe cation</name>
        <dbReference type="ChEBI" id="CHEBI:24875"/>
    </cofactor>
    <text evidence="2">Binds 1 Fe cation per subunit.</text>
</comment>
<evidence type="ECO:0000313" key="7">
    <source>
        <dbReference type="EMBL" id="BDX08063.1"/>
    </source>
</evidence>
<feature type="binding site" evidence="2">
    <location>
        <position position="114"/>
    </location>
    <ligand>
        <name>Fe cation</name>
        <dbReference type="ChEBI" id="CHEBI:24875"/>
    </ligand>
</feature>
<comment type="similarity">
    <text evidence="1 3">Belongs to the pirin family.</text>
</comment>
<accession>A0AA48HJL4</accession>
<dbReference type="KEGG" id="pmaw:MACH26_35840"/>
<dbReference type="PANTHER" id="PTHR13903:SF8">
    <property type="entry name" value="PIRIN"/>
    <property type="match status" value="1"/>
</dbReference>
<dbReference type="Proteomes" id="UP001333710">
    <property type="component" value="Chromosome"/>
</dbReference>
<evidence type="ECO:0008006" key="9">
    <source>
        <dbReference type="Google" id="ProtNLM"/>
    </source>
</evidence>
<dbReference type="Pfam" id="PF02678">
    <property type="entry name" value="Pirin"/>
    <property type="match status" value="1"/>
</dbReference>
<evidence type="ECO:0000256" key="4">
    <source>
        <dbReference type="SAM" id="MobiDB-lite"/>
    </source>
</evidence>
<sequence>MNTATNQANLQSETNSIELSKVTHGNPMKIREGFNALGFRHSSFDGLMDPLIMVDHYTMTRPTFGAHPHAGLSAVSLLFEDSIGKFHNRDSLGNDFDLLPGDLYWLNSGRGVVHDEAPRDGAEIHGLQVFVNLPKSLKHSDSTSNLVRATQMPLLTAPDYRVRIAIGESNGVKGATISPNNLTILDGKLFAAGRFEHQPQFNEQSWIYAVAGSIDIAIGGRILTLESGQAVALKSSGHAIEVINAVQDEAHFVLFSGVAIGESFFQRGPFVMSSEEELDRVQRDYENGLLGTLK</sequence>
<feature type="domain" description="Pirin N-terminal" evidence="5">
    <location>
        <begin position="50"/>
        <end position="131"/>
    </location>
</feature>
<evidence type="ECO:0000256" key="1">
    <source>
        <dbReference type="ARBA" id="ARBA00008416"/>
    </source>
</evidence>
<feature type="compositionally biased region" description="Polar residues" evidence="4">
    <location>
        <begin position="1"/>
        <end position="18"/>
    </location>
</feature>
<dbReference type="Pfam" id="PF05726">
    <property type="entry name" value="Pirin_C"/>
    <property type="match status" value="1"/>
</dbReference>
<feature type="region of interest" description="Disordered" evidence="4">
    <location>
        <begin position="1"/>
        <end position="21"/>
    </location>
</feature>
<dbReference type="EMBL" id="AP027272">
    <property type="protein sequence ID" value="BDX08063.1"/>
    <property type="molecule type" value="Genomic_DNA"/>
</dbReference>
<keyword evidence="8" id="KW-1185">Reference proteome</keyword>
<evidence type="ECO:0000259" key="6">
    <source>
        <dbReference type="Pfam" id="PF05726"/>
    </source>
</evidence>
<protein>
    <recommendedName>
        <fullName evidence="9">Pirin</fullName>
    </recommendedName>
</protein>
<evidence type="ECO:0000259" key="5">
    <source>
        <dbReference type="Pfam" id="PF02678"/>
    </source>
</evidence>
<dbReference type="PIRSF" id="PIRSF006232">
    <property type="entry name" value="Pirin"/>
    <property type="match status" value="1"/>
</dbReference>
<feature type="binding site" evidence="2">
    <location>
        <position position="69"/>
    </location>
    <ligand>
        <name>Fe cation</name>
        <dbReference type="ChEBI" id="CHEBI:24875"/>
    </ligand>
</feature>
<dbReference type="AlphaFoldDB" id="A0AA48HJL4"/>
<keyword evidence="2" id="KW-0408">Iron</keyword>
<reference evidence="7" key="1">
    <citation type="submission" date="2023-01" db="EMBL/GenBank/DDBJ databases">
        <title>Complete genome sequence of Planctobacterium marinum strain Dej080120_11.</title>
        <authorList>
            <person name="Ueki S."/>
            <person name="Maruyama F."/>
        </authorList>
    </citation>
    <scope>NUCLEOTIDE SEQUENCE</scope>
    <source>
        <strain evidence="7">Dej080120_11</strain>
    </source>
</reference>
<dbReference type="InterPro" id="IPR003829">
    <property type="entry name" value="Pirin_N_dom"/>
</dbReference>
<evidence type="ECO:0000313" key="8">
    <source>
        <dbReference type="Proteomes" id="UP001333710"/>
    </source>
</evidence>
<evidence type="ECO:0000256" key="2">
    <source>
        <dbReference type="PIRSR" id="PIRSR006232-1"/>
    </source>
</evidence>
<dbReference type="InterPro" id="IPR008778">
    <property type="entry name" value="Pirin_C_dom"/>
</dbReference>
<keyword evidence="2" id="KW-0479">Metal-binding</keyword>
<proteinExistence type="inferred from homology"/>